<evidence type="ECO:0008006" key="3">
    <source>
        <dbReference type="Google" id="ProtNLM"/>
    </source>
</evidence>
<dbReference type="Pfam" id="PF13469">
    <property type="entry name" value="Sulfotransfer_3"/>
    <property type="match status" value="1"/>
</dbReference>
<dbReference type="OrthoDB" id="6138663at2759"/>
<dbReference type="PANTHER" id="PTHR10704">
    <property type="entry name" value="CARBOHYDRATE SULFOTRANSFERASE"/>
    <property type="match status" value="1"/>
</dbReference>
<dbReference type="PANTHER" id="PTHR10704:SF44">
    <property type="entry name" value="LD35051P-RELATED"/>
    <property type="match status" value="1"/>
</dbReference>
<comment type="caution">
    <text evidence="1">The sequence shown here is derived from an EMBL/GenBank/DDBJ whole genome shotgun (WGS) entry which is preliminary data.</text>
</comment>
<dbReference type="GO" id="GO:0006790">
    <property type="term" value="P:sulfur compound metabolic process"/>
    <property type="evidence" value="ECO:0007669"/>
    <property type="project" value="TreeGrafter"/>
</dbReference>
<dbReference type="SUPFAM" id="SSF52540">
    <property type="entry name" value="P-loop containing nucleoside triphosphate hydrolases"/>
    <property type="match status" value="1"/>
</dbReference>
<name>A0A835ZE24_9STRA</name>
<proteinExistence type="predicted"/>
<dbReference type="InterPro" id="IPR027417">
    <property type="entry name" value="P-loop_NTPase"/>
</dbReference>
<sequence>MSSSPGGSKRYLLWTRNLQDFGAGHSHKWFSLSCALWEAYSLNRTLVLDTFVGMNNTESLKKLPAGGMLYHDFLQDCGKPGILRQPQSIYGYQICHRSDTPDSMGFVNEPGVDYNLPKEFRYPNLDHETSPAGILETIQQHVPHGSTLYIATNEPDPVTFFKPLEEHYVLQSLAHLTDVLDSSQFLRSTLGVVDYTILDRCPMMIPTFRTEKSRGFDTVLSLRAAAVAMPDSGCGIAHGSYTMLQGRSGSSMVGTLFSSPDWAYYFEPLADAWPKLEAQFEMEAEAMKSGAPPVVYCSAHSPNRCTAATIALVLEILACQLSTRPVELLLREIAAAAAAPKPPLGKWTGKRDHTYSTANAADFLLTSGLFEAGPRPLPSLFMAAEPLSPFEQLPSRTQAEKRLSQCQSKRGVAAKIIRMTGRLGELYAATDALGAQLDLVIQLVRDPRAVLASRYSIGWSHPVARSYNATRAWAASACGDIMYDHVNSTQRPEYMLLRYEDLAGNAEKHARDIYAKMGISTPEYVLRLTRIYDGCVSGTHTQVLNCKKERARLMGNRSVDGYDTAPRNFTAQLEKWTRTLRADEIRAVEEGCADLFRVLYADAQLLSSGA</sequence>
<dbReference type="GO" id="GO:0001517">
    <property type="term" value="F:N-acetylglucosamine 6-O-sulfotransferase activity"/>
    <property type="evidence" value="ECO:0007669"/>
    <property type="project" value="TreeGrafter"/>
</dbReference>
<protein>
    <recommendedName>
        <fullName evidence="3">Sulfotransferase</fullName>
    </recommendedName>
</protein>
<dbReference type="Gene3D" id="3.40.50.300">
    <property type="entry name" value="P-loop containing nucleotide triphosphate hydrolases"/>
    <property type="match status" value="1"/>
</dbReference>
<keyword evidence="2" id="KW-1185">Reference proteome</keyword>
<accession>A0A835ZE24</accession>
<dbReference type="InterPro" id="IPR051135">
    <property type="entry name" value="Gal/GlcNAc/GalNAc_ST"/>
</dbReference>
<organism evidence="1 2">
    <name type="scientific">Tribonema minus</name>
    <dbReference type="NCBI Taxonomy" id="303371"/>
    <lineage>
        <taxon>Eukaryota</taxon>
        <taxon>Sar</taxon>
        <taxon>Stramenopiles</taxon>
        <taxon>Ochrophyta</taxon>
        <taxon>PX clade</taxon>
        <taxon>Xanthophyceae</taxon>
        <taxon>Tribonematales</taxon>
        <taxon>Tribonemataceae</taxon>
        <taxon>Tribonema</taxon>
    </lineage>
</organism>
<evidence type="ECO:0000313" key="2">
    <source>
        <dbReference type="Proteomes" id="UP000664859"/>
    </source>
</evidence>
<dbReference type="EMBL" id="JAFCMP010000012">
    <property type="protein sequence ID" value="KAG5191985.1"/>
    <property type="molecule type" value="Genomic_DNA"/>
</dbReference>
<dbReference type="Proteomes" id="UP000664859">
    <property type="component" value="Unassembled WGS sequence"/>
</dbReference>
<dbReference type="GO" id="GO:0006044">
    <property type="term" value="P:N-acetylglucosamine metabolic process"/>
    <property type="evidence" value="ECO:0007669"/>
    <property type="project" value="TreeGrafter"/>
</dbReference>
<reference evidence="1" key="1">
    <citation type="submission" date="2021-02" db="EMBL/GenBank/DDBJ databases">
        <title>First Annotated Genome of the Yellow-green Alga Tribonema minus.</title>
        <authorList>
            <person name="Mahan K.M."/>
        </authorList>
    </citation>
    <scope>NUCLEOTIDE SEQUENCE</scope>
    <source>
        <strain evidence="1">UTEX B ZZ1240</strain>
    </source>
</reference>
<gene>
    <name evidence="1" type="ORF">JKP88DRAFT_294291</name>
</gene>
<dbReference type="AlphaFoldDB" id="A0A835ZE24"/>
<evidence type="ECO:0000313" key="1">
    <source>
        <dbReference type="EMBL" id="KAG5191985.1"/>
    </source>
</evidence>